<feature type="transmembrane region" description="Helical" evidence="6">
    <location>
        <begin position="155"/>
        <end position="174"/>
    </location>
</feature>
<evidence type="ECO:0000256" key="4">
    <source>
        <dbReference type="ARBA" id="ARBA00023136"/>
    </source>
</evidence>
<evidence type="ECO:0000256" key="1">
    <source>
        <dbReference type="ARBA" id="ARBA00004651"/>
    </source>
</evidence>
<feature type="transmembrane region" description="Helical" evidence="6">
    <location>
        <begin position="89"/>
        <end position="107"/>
    </location>
</feature>
<feature type="compositionally biased region" description="Basic and acidic residues" evidence="5">
    <location>
        <begin position="383"/>
        <end position="394"/>
    </location>
</feature>
<gene>
    <name evidence="8" type="ORF">CLV72_108198</name>
</gene>
<dbReference type="InterPro" id="IPR020846">
    <property type="entry name" value="MFS_dom"/>
</dbReference>
<name>A0A2T0PXD2_9ACTN</name>
<dbReference type="CDD" id="cd17393">
    <property type="entry name" value="MFS_MosC_like"/>
    <property type="match status" value="1"/>
</dbReference>
<dbReference type="PROSITE" id="PS50850">
    <property type="entry name" value="MFS"/>
    <property type="match status" value="1"/>
</dbReference>
<feature type="transmembrane region" description="Helical" evidence="6">
    <location>
        <begin position="64"/>
        <end position="83"/>
    </location>
</feature>
<feature type="transmembrane region" description="Helical" evidence="6">
    <location>
        <begin position="204"/>
        <end position="227"/>
    </location>
</feature>
<feature type="transmembrane region" description="Helical" evidence="6">
    <location>
        <begin position="239"/>
        <end position="259"/>
    </location>
</feature>
<feature type="region of interest" description="Disordered" evidence="5">
    <location>
        <begin position="380"/>
        <end position="413"/>
    </location>
</feature>
<dbReference type="AlphaFoldDB" id="A0A2T0PXD2"/>
<keyword evidence="9" id="KW-1185">Reference proteome</keyword>
<dbReference type="Proteomes" id="UP000237846">
    <property type="component" value="Unassembled WGS sequence"/>
</dbReference>
<dbReference type="EMBL" id="PVZC01000008">
    <property type="protein sequence ID" value="PRX96192.1"/>
    <property type="molecule type" value="Genomic_DNA"/>
</dbReference>
<feature type="transmembrane region" description="Helical" evidence="6">
    <location>
        <begin position="295"/>
        <end position="317"/>
    </location>
</feature>
<dbReference type="RefSeq" id="WP_245930420.1">
    <property type="nucleotide sequence ID" value="NZ_PVZC01000008.1"/>
</dbReference>
<dbReference type="Gene3D" id="1.20.1250.20">
    <property type="entry name" value="MFS general substrate transporter like domains"/>
    <property type="match status" value="2"/>
</dbReference>
<feature type="transmembrane region" description="Helical" evidence="6">
    <location>
        <begin position="128"/>
        <end position="149"/>
    </location>
</feature>
<dbReference type="PANTHER" id="PTHR23514:SF13">
    <property type="entry name" value="INNER MEMBRANE PROTEIN YBJJ"/>
    <property type="match status" value="1"/>
</dbReference>
<dbReference type="SUPFAM" id="SSF103473">
    <property type="entry name" value="MFS general substrate transporter"/>
    <property type="match status" value="1"/>
</dbReference>
<feature type="transmembrane region" description="Helical" evidence="6">
    <location>
        <begin position="36"/>
        <end position="57"/>
    </location>
</feature>
<proteinExistence type="predicted"/>
<dbReference type="GO" id="GO:0005886">
    <property type="term" value="C:plasma membrane"/>
    <property type="evidence" value="ECO:0007669"/>
    <property type="project" value="UniProtKB-SubCell"/>
</dbReference>
<evidence type="ECO:0000313" key="8">
    <source>
        <dbReference type="EMBL" id="PRX96192.1"/>
    </source>
</evidence>
<evidence type="ECO:0000259" key="7">
    <source>
        <dbReference type="PROSITE" id="PS50850"/>
    </source>
</evidence>
<evidence type="ECO:0000256" key="3">
    <source>
        <dbReference type="ARBA" id="ARBA00022989"/>
    </source>
</evidence>
<keyword evidence="4 6" id="KW-0472">Membrane</keyword>
<dbReference type="Pfam" id="PF07690">
    <property type="entry name" value="MFS_1"/>
    <property type="match status" value="2"/>
</dbReference>
<protein>
    <submittedName>
        <fullName evidence="8">Sugar phosphate permease</fullName>
    </submittedName>
</protein>
<sequence length="413" mass="41379">MAVALYFLLCGAIMATWTVRLPAIKENLQLTDGQISLGLLAMTGGAFAAMQFAGVLVDRVGSRPVTAIGVTAALFALVGPGLATSLPTLMVLLLVLGVFQGLGNVAMNVQAVQVERAYRRPIMSSMHAVFSLGGLAGALYGGAAAGLGLSPLATFALAGAVLVPVSLLAARHLLPGTTAAKPRPAAAEAAQAPQRGALAGWTPLLALMGVVSMFCLIGEGAAADWSAVYLRDTLHSTEAVAALGYAAFSVTMTTGRLVGDRLAAAFGAVNLVRAGGTLAAAGLGAALLVPSPWLAIAGFGAFGLGLSCIVPQVFTAAGNIDPARAGRNIARVSGFGYLGLFSGPVLIGALAELTSLRLALAAPALLALVAVAAAGALRRPAARRGDEAVDHGSDDLPAPQERPAPVAVPQEAS</sequence>
<evidence type="ECO:0000313" key="9">
    <source>
        <dbReference type="Proteomes" id="UP000237846"/>
    </source>
</evidence>
<feature type="domain" description="Major facilitator superfamily (MFS) profile" evidence="7">
    <location>
        <begin position="1"/>
        <end position="379"/>
    </location>
</feature>
<dbReference type="InterPro" id="IPR051788">
    <property type="entry name" value="MFS_Transporter"/>
</dbReference>
<organism evidence="8 9">
    <name type="scientific">Allonocardiopsis opalescens</name>
    <dbReference type="NCBI Taxonomy" id="1144618"/>
    <lineage>
        <taxon>Bacteria</taxon>
        <taxon>Bacillati</taxon>
        <taxon>Actinomycetota</taxon>
        <taxon>Actinomycetes</taxon>
        <taxon>Streptosporangiales</taxon>
        <taxon>Allonocardiopsis</taxon>
    </lineage>
</organism>
<evidence type="ECO:0000256" key="2">
    <source>
        <dbReference type="ARBA" id="ARBA00022692"/>
    </source>
</evidence>
<evidence type="ECO:0000256" key="5">
    <source>
        <dbReference type="SAM" id="MobiDB-lite"/>
    </source>
</evidence>
<dbReference type="InterPro" id="IPR011701">
    <property type="entry name" value="MFS"/>
</dbReference>
<dbReference type="PANTHER" id="PTHR23514">
    <property type="entry name" value="BYPASS OF STOP CODON PROTEIN 6"/>
    <property type="match status" value="1"/>
</dbReference>
<dbReference type="GO" id="GO:0022857">
    <property type="term" value="F:transmembrane transporter activity"/>
    <property type="evidence" value="ECO:0007669"/>
    <property type="project" value="InterPro"/>
</dbReference>
<comment type="subcellular location">
    <subcellularLocation>
        <location evidence="1">Cell membrane</location>
        <topology evidence="1">Multi-pass membrane protein</topology>
    </subcellularLocation>
</comment>
<keyword evidence="2 6" id="KW-0812">Transmembrane</keyword>
<dbReference type="InterPro" id="IPR036259">
    <property type="entry name" value="MFS_trans_sf"/>
</dbReference>
<reference evidence="8 9" key="1">
    <citation type="submission" date="2018-03" db="EMBL/GenBank/DDBJ databases">
        <title>Genomic Encyclopedia of Archaeal and Bacterial Type Strains, Phase II (KMG-II): from individual species to whole genera.</title>
        <authorList>
            <person name="Goeker M."/>
        </authorList>
    </citation>
    <scope>NUCLEOTIDE SEQUENCE [LARGE SCALE GENOMIC DNA]</scope>
    <source>
        <strain evidence="8 9">DSM 45601</strain>
    </source>
</reference>
<accession>A0A2T0PXD2</accession>
<evidence type="ECO:0000256" key="6">
    <source>
        <dbReference type="SAM" id="Phobius"/>
    </source>
</evidence>
<feature type="transmembrane region" description="Helical" evidence="6">
    <location>
        <begin position="329"/>
        <end position="350"/>
    </location>
</feature>
<feature type="transmembrane region" description="Helical" evidence="6">
    <location>
        <begin position="271"/>
        <end position="289"/>
    </location>
</feature>
<feature type="transmembrane region" description="Helical" evidence="6">
    <location>
        <begin position="356"/>
        <end position="377"/>
    </location>
</feature>
<keyword evidence="3 6" id="KW-1133">Transmembrane helix</keyword>
<comment type="caution">
    <text evidence="8">The sequence shown here is derived from an EMBL/GenBank/DDBJ whole genome shotgun (WGS) entry which is preliminary data.</text>
</comment>